<dbReference type="PANTHER" id="PTHR43485">
    <property type="entry name" value="HYDROGENASE-4 COMPONENT G"/>
    <property type="match status" value="1"/>
</dbReference>
<proteinExistence type="predicted"/>
<dbReference type="Pfam" id="PF00346">
    <property type="entry name" value="Complex1_49kDa"/>
    <property type="match status" value="1"/>
</dbReference>
<keyword evidence="2" id="KW-0408">Iron</keyword>
<feature type="binding site" evidence="2">
    <location>
        <position position="69"/>
    </location>
    <ligand>
        <name>Ni(2+)</name>
        <dbReference type="ChEBI" id="CHEBI:49786"/>
    </ligand>
</feature>
<evidence type="ECO:0000313" key="4">
    <source>
        <dbReference type="EMBL" id="SNR69913.1"/>
    </source>
</evidence>
<sequence>MSSTTYTLPIGPLHVALEEPMYFDIQVEGESVRSVEISAGHVHRGMEALAMQRNYFQNVTLTERVCSLCSNSHPATYCMAVENLSGLVVPERAKYLRVIADEVKRIASHLFNVGIMAHLTGFDSLFMHAMEIREIIQDAKEGVYGNRMNLGQCIIGGCRRDIDASTGPFLRGQLELLKPQLDELYGVFERDPLIRTRTQGIGILPVEEAKRHAVVGPVARASGVAYDVRRKTPYAIYPDIDFEVQTDTRGDVHSRALLRLREAVQSVKIVEQCLRQIPSGPINTREIPVIPPGEAVARSEAPRGEVFYYVRSDGTDTPQRLKWRVPTYMNWEALQVMLANCQVADIALIVNSIDPCISCTER</sequence>
<feature type="domain" description="NADH-quinone oxidoreductase subunit D" evidence="3">
    <location>
        <begin position="121"/>
        <end position="289"/>
    </location>
</feature>
<keyword evidence="2" id="KW-0533">Nickel</keyword>
<dbReference type="InterPro" id="IPR052197">
    <property type="entry name" value="ComplexI_49kDa-like"/>
</dbReference>
<dbReference type="SUPFAM" id="SSF56762">
    <property type="entry name" value="HydB/Nqo4-like"/>
    <property type="match status" value="1"/>
</dbReference>
<evidence type="ECO:0000256" key="1">
    <source>
        <dbReference type="ARBA" id="ARBA00023002"/>
    </source>
</evidence>
<dbReference type="GO" id="GO:0016151">
    <property type="term" value="F:nickel cation binding"/>
    <property type="evidence" value="ECO:0007669"/>
    <property type="project" value="InterPro"/>
</dbReference>
<dbReference type="PANTHER" id="PTHR43485:SF1">
    <property type="entry name" value="FORMATE HYDROGENLYASE SUBUNIT 5-RELATED"/>
    <property type="match status" value="1"/>
</dbReference>
<comment type="cofactor">
    <cofactor evidence="2">
        <name>Ni(2+)</name>
        <dbReference type="ChEBI" id="CHEBI:49786"/>
    </cofactor>
</comment>
<gene>
    <name evidence="4" type="ORF">SAMN04488503_0940</name>
</gene>
<dbReference type="AlphaFoldDB" id="A0A238YH22"/>
<dbReference type="InterPro" id="IPR001501">
    <property type="entry name" value="Ni-dep_hyd_lsu"/>
</dbReference>
<dbReference type="Pfam" id="PF00374">
    <property type="entry name" value="NiFeSe_Hases"/>
    <property type="match status" value="1"/>
</dbReference>
<keyword evidence="5" id="KW-1185">Reference proteome</keyword>
<dbReference type="InterPro" id="IPR001135">
    <property type="entry name" value="NADH_Q_OxRdtase_suD"/>
</dbReference>
<feature type="binding site" evidence="2">
    <location>
        <position position="359"/>
    </location>
    <ligand>
        <name>Fe cation</name>
        <dbReference type="ChEBI" id="CHEBI:24875"/>
    </ligand>
</feature>
<comment type="cofactor">
    <cofactor evidence="2">
        <name>Fe cation</name>
        <dbReference type="ChEBI" id="CHEBI:24875"/>
    </cofactor>
</comment>
<dbReference type="GO" id="GO:0016651">
    <property type="term" value="F:oxidoreductase activity, acting on NAD(P)H"/>
    <property type="evidence" value="ECO:0007669"/>
    <property type="project" value="InterPro"/>
</dbReference>
<keyword evidence="2" id="KW-0460">Magnesium</keyword>
<protein>
    <submittedName>
        <fullName evidence="4">Ni,Fe-hydrogenase III large subunit</fullName>
    </submittedName>
</protein>
<dbReference type="InterPro" id="IPR029014">
    <property type="entry name" value="NiFe-Hase_large"/>
</dbReference>
<evidence type="ECO:0000259" key="3">
    <source>
        <dbReference type="Pfam" id="PF00346"/>
    </source>
</evidence>
<keyword evidence="2" id="KW-0479">Metal-binding</keyword>
<feature type="binding site" evidence="2">
    <location>
        <position position="66"/>
    </location>
    <ligand>
        <name>Ni(2+)</name>
        <dbReference type="ChEBI" id="CHEBI:49786"/>
    </ligand>
</feature>
<keyword evidence="1" id="KW-0560">Oxidoreductase</keyword>
<evidence type="ECO:0000256" key="2">
    <source>
        <dbReference type="PIRSR" id="PIRSR601501-1"/>
    </source>
</evidence>
<accession>A0A238YH22</accession>
<reference evidence="4 5" key="1">
    <citation type="submission" date="2017-06" db="EMBL/GenBank/DDBJ databases">
        <authorList>
            <person name="Kim H.J."/>
            <person name="Triplett B.A."/>
        </authorList>
    </citation>
    <scope>NUCLEOTIDE SEQUENCE [LARGE SCALE GENOMIC DNA]</scope>
    <source>
        <strain evidence="4 5">DSM 13116</strain>
    </source>
</reference>
<feature type="binding site" evidence="2">
    <location>
        <position position="47"/>
    </location>
    <ligand>
        <name>Mg(2+)</name>
        <dbReference type="ChEBI" id="CHEBI:18420"/>
    </ligand>
</feature>
<organism evidence="4 5">
    <name type="scientific">Humidesulfovibrio mexicanus</name>
    <dbReference type="NCBI Taxonomy" id="147047"/>
    <lineage>
        <taxon>Bacteria</taxon>
        <taxon>Pseudomonadati</taxon>
        <taxon>Thermodesulfobacteriota</taxon>
        <taxon>Desulfovibrionia</taxon>
        <taxon>Desulfovibrionales</taxon>
        <taxon>Desulfovibrionaceae</taxon>
        <taxon>Humidesulfovibrio</taxon>
    </lineage>
</organism>
<dbReference type="EMBL" id="FZOC01000001">
    <property type="protein sequence ID" value="SNR69913.1"/>
    <property type="molecule type" value="Genomic_DNA"/>
</dbReference>
<dbReference type="Gene3D" id="1.10.645.10">
    <property type="entry name" value="Cytochrome-c3 Hydrogenase, chain B"/>
    <property type="match status" value="1"/>
</dbReference>
<feature type="binding site" evidence="2">
    <location>
        <position position="69"/>
    </location>
    <ligand>
        <name>Fe cation</name>
        <dbReference type="ChEBI" id="CHEBI:24875"/>
    </ligand>
</feature>
<feature type="binding site" evidence="2">
    <location>
        <position position="356"/>
    </location>
    <ligand>
        <name>Ni(2+)</name>
        <dbReference type="ChEBI" id="CHEBI:49786"/>
    </ligand>
</feature>
<dbReference type="GO" id="GO:0051287">
    <property type="term" value="F:NAD binding"/>
    <property type="evidence" value="ECO:0007669"/>
    <property type="project" value="InterPro"/>
</dbReference>
<name>A0A238YH22_9BACT</name>
<evidence type="ECO:0000313" key="5">
    <source>
        <dbReference type="Proteomes" id="UP000198324"/>
    </source>
</evidence>
<dbReference type="Proteomes" id="UP000198324">
    <property type="component" value="Unassembled WGS sequence"/>
</dbReference>
<dbReference type="RefSeq" id="WP_089272174.1">
    <property type="nucleotide sequence ID" value="NZ_FZOC01000001.1"/>
</dbReference>
<dbReference type="GO" id="GO:0048038">
    <property type="term" value="F:quinone binding"/>
    <property type="evidence" value="ECO:0007669"/>
    <property type="project" value="InterPro"/>
</dbReference>
<dbReference type="OrthoDB" id="9801496at2"/>